<dbReference type="InterPro" id="IPR019080">
    <property type="entry name" value="YqaJ_viral_recombinase"/>
</dbReference>
<keyword evidence="2" id="KW-0269">Exonuclease</keyword>
<keyword evidence="2" id="KW-0540">Nuclease</keyword>
<proteinExistence type="predicted"/>
<gene>
    <name evidence="2" type="ORF">JCM6292_2056</name>
</gene>
<dbReference type="InterPro" id="IPR011604">
    <property type="entry name" value="PDDEXK-like_dom_sf"/>
</dbReference>
<dbReference type="GO" id="GO:0004527">
    <property type="term" value="F:exonuclease activity"/>
    <property type="evidence" value="ECO:0007669"/>
    <property type="project" value="UniProtKB-KW"/>
</dbReference>
<accession>W4P8K3</accession>
<feature type="domain" description="YqaJ viral recombinase" evidence="1">
    <location>
        <begin position="8"/>
        <end position="176"/>
    </location>
</feature>
<dbReference type="SUPFAM" id="SSF52980">
    <property type="entry name" value="Restriction endonuclease-like"/>
    <property type="match status" value="1"/>
</dbReference>
<comment type="caution">
    <text evidence="2">The sequence shown here is derived from an EMBL/GenBank/DDBJ whole genome shotgun (WGS) entry which is preliminary data.</text>
</comment>
<dbReference type="CDD" id="cd22343">
    <property type="entry name" value="PDDEXK_lambda_exonuclease-like"/>
    <property type="match status" value="1"/>
</dbReference>
<evidence type="ECO:0000259" key="1">
    <source>
        <dbReference type="Pfam" id="PF09588"/>
    </source>
</evidence>
<sequence>MEAQRTLDWYRARLGNVTGSRVSDIMKSGRKKEGVFGDTAMTYIYSLAAERDMNPIILDDDIAFEEYLEQVNVETKAMRWGTEQEENARSFYERVTGRRIVEVGSCKHPTIEHFASSPDGFFYDEDAKEKGVIEIKCPSQAVFMRYAANVSDNESLLRTEPKYFYQCMAHMMCTEADWCDFVVFNPFQSHPMHIARIYPDLGVFKEMESRIIQADELINSLIKR</sequence>
<dbReference type="AlphaFoldDB" id="W4P8K3"/>
<protein>
    <submittedName>
        <fullName evidence="2">Phage-related exonuclease</fullName>
    </submittedName>
</protein>
<dbReference type="Gene3D" id="3.90.320.10">
    <property type="match status" value="1"/>
</dbReference>
<dbReference type="EMBL" id="BAIQ01000021">
    <property type="protein sequence ID" value="GAE15733.1"/>
    <property type="molecule type" value="Genomic_DNA"/>
</dbReference>
<dbReference type="InterPro" id="IPR011335">
    <property type="entry name" value="Restrct_endonuc-II-like"/>
</dbReference>
<dbReference type="PANTHER" id="PTHR46609:SF8">
    <property type="entry name" value="YQAJ VIRAL RECOMBINASE DOMAIN-CONTAINING PROTEIN"/>
    <property type="match status" value="1"/>
</dbReference>
<dbReference type="Pfam" id="PF09588">
    <property type="entry name" value="YqaJ"/>
    <property type="match status" value="1"/>
</dbReference>
<name>W4P8K3_9BACE</name>
<keyword evidence="2" id="KW-0378">Hydrolase</keyword>
<dbReference type="InterPro" id="IPR051703">
    <property type="entry name" value="NF-kappa-B_Signaling_Reg"/>
</dbReference>
<evidence type="ECO:0000313" key="2">
    <source>
        <dbReference type="EMBL" id="GAE15733.1"/>
    </source>
</evidence>
<evidence type="ECO:0000313" key="3">
    <source>
        <dbReference type="Proteomes" id="UP000018861"/>
    </source>
</evidence>
<organism evidence="2 3">
    <name type="scientific">Bacteroides pyogenes JCM 6292</name>
    <dbReference type="NCBI Taxonomy" id="1235809"/>
    <lineage>
        <taxon>Bacteria</taxon>
        <taxon>Pseudomonadati</taxon>
        <taxon>Bacteroidota</taxon>
        <taxon>Bacteroidia</taxon>
        <taxon>Bacteroidales</taxon>
        <taxon>Bacteroidaceae</taxon>
        <taxon>Bacteroides</taxon>
    </lineage>
</organism>
<dbReference type="Proteomes" id="UP000018861">
    <property type="component" value="Unassembled WGS sequence"/>
</dbReference>
<reference evidence="2 3" key="1">
    <citation type="journal article" date="2014" name="Genome Announc.">
        <title>Draft Genome Sequences of Three Strains of Bacteroides pyogenes Isolated from a Cat and Swine.</title>
        <authorList>
            <person name="Sakamoto M."/>
            <person name="Oshima K."/>
            <person name="Suda W."/>
            <person name="Kitamura K."/>
            <person name="Iida T."/>
            <person name="Hattori M."/>
            <person name="Ohkuma M."/>
        </authorList>
    </citation>
    <scope>NUCLEOTIDE SEQUENCE [LARGE SCALE GENOMIC DNA]</scope>
    <source>
        <strain evidence="2 3">JCM 6292</strain>
    </source>
</reference>
<dbReference type="PANTHER" id="PTHR46609">
    <property type="entry name" value="EXONUCLEASE, PHAGE-TYPE/RECB, C-TERMINAL DOMAIN-CONTAINING PROTEIN"/>
    <property type="match status" value="1"/>
</dbReference>